<keyword evidence="2 6" id="KW-0808">Transferase</keyword>
<dbReference type="InterPro" id="IPR035075">
    <property type="entry name" value="PRMT5"/>
</dbReference>
<evidence type="ECO:0000256" key="2">
    <source>
        <dbReference type="PIRNR" id="PIRNR015894"/>
    </source>
</evidence>
<dbReference type="GO" id="GO:0032259">
    <property type="term" value="P:methylation"/>
    <property type="evidence" value="ECO:0007669"/>
    <property type="project" value="UniProtKB-KW"/>
</dbReference>
<dbReference type="PIRSF" id="PIRSF015894">
    <property type="entry name" value="Skb1_MeTrfase"/>
    <property type="match status" value="1"/>
</dbReference>
<accession>A0A0L0G7G7</accession>
<name>A0A0L0G7G7_9EUKA</name>
<feature type="binding site" evidence="4">
    <location>
        <position position="264"/>
    </location>
    <ligand>
        <name>S-adenosyl-L-methionine</name>
        <dbReference type="ChEBI" id="CHEBI:59789"/>
    </ligand>
</feature>
<evidence type="ECO:0000259" key="7">
    <source>
        <dbReference type="Pfam" id="PF05185"/>
    </source>
</evidence>
<dbReference type="Gene3D" id="2.70.160.11">
    <property type="entry name" value="Hnrnp arginine n-methyltransferase1"/>
    <property type="match status" value="1"/>
</dbReference>
<dbReference type="Pfam" id="PF05185">
    <property type="entry name" value="PRMT5"/>
    <property type="match status" value="1"/>
</dbReference>
<keyword evidence="2 6" id="KW-0489">Methyltransferase</keyword>
<feature type="binding site" evidence="4">
    <location>
        <begin position="359"/>
        <end position="360"/>
    </location>
    <ligand>
        <name>S-adenosyl-L-methionine</name>
        <dbReference type="ChEBI" id="CHEBI:59789"/>
    </ligand>
</feature>
<dbReference type="PROSITE" id="PS51678">
    <property type="entry name" value="SAM_MT_PRMT"/>
    <property type="match status" value="1"/>
</dbReference>
<dbReference type="InterPro" id="IPR035247">
    <property type="entry name" value="PRMT5_TIM"/>
</dbReference>
<feature type="domain" description="PRMT5 arginine-N-methyltransferase" evidence="7">
    <location>
        <begin position="241"/>
        <end position="400"/>
    </location>
</feature>
<feature type="active site" description="Proton donor/acceptor" evidence="3">
    <location>
        <position position="384"/>
    </location>
</feature>
<evidence type="ECO:0000256" key="3">
    <source>
        <dbReference type="PIRSR" id="PIRSR015894-1"/>
    </source>
</evidence>
<feature type="binding site" evidence="4">
    <location>
        <position position="332"/>
    </location>
    <ligand>
        <name>S-adenosyl-L-methionine</name>
        <dbReference type="ChEBI" id="CHEBI:59789"/>
    </ligand>
</feature>
<dbReference type="STRING" id="667725.A0A0L0G7G7"/>
<reference evidence="9 10" key="1">
    <citation type="submission" date="2011-02" db="EMBL/GenBank/DDBJ databases">
        <title>The Genome Sequence of Sphaeroforma arctica JP610.</title>
        <authorList>
            <consortium name="The Broad Institute Genome Sequencing Platform"/>
            <person name="Russ C."/>
            <person name="Cuomo C."/>
            <person name="Young S.K."/>
            <person name="Zeng Q."/>
            <person name="Gargeya S."/>
            <person name="Alvarado L."/>
            <person name="Berlin A."/>
            <person name="Chapman S.B."/>
            <person name="Chen Z."/>
            <person name="Freedman E."/>
            <person name="Gellesch M."/>
            <person name="Goldberg J."/>
            <person name="Griggs A."/>
            <person name="Gujja S."/>
            <person name="Heilman E."/>
            <person name="Heiman D."/>
            <person name="Howarth C."/>
            <person name="Mehta T."/>
            <person name="Neiman D."/>
            <person name="Pearson M."/>
            <person name="Roberts A."/>
            <person name="Saif S."/>
            <person name="Shea T."/>
            <person name="Shenoy N."/>
            <person name="Sisk P."/>
            <person name="Stolte C."/>
            <person name="Sykes S."/>
            <person name="White J."/>
            <person name="Yandava C."/>
            <person name="Burger G."/>
            <person name="Gray M.W."/>
            <person name="Holland P.W.H."/>
            <person name="King N."/>
            <person name="Lang F.B.F."/>
            <person name="Roger A.J."/>
            <person name="Ruiz-Trillo I."/>
            <person name="Haas B."/>
            <person name="Nusbaum C."/>
            <person name="Birren B."/>
        </authorList>
    </citation>
    <scope>NUCLEOTIDE SEQUENCE [LARGE SCALE GENOMIC DNA]</scope>
    <source>
        <strain evidence="9 10">JP610</strain>
    </source>
</reference>
<dbReference type="OrthoDB" id="1368803at2759"/>
<dbReference type="GO" id="GO:0005829">
    <property type="term" value="C:cytosol"/>
    <property type="evidence" value="ECO:0007669"/>
    <property type="project" value="TreeGrafter"/>
</dbReference>
<dbReference type="Pfam" id="PF17285">
    <property type="entry name" value="PRMT5_TIM"/>
    <property type="match status" value="1"/>
</dbReference>
<keyword evidence="1 2" id="KW-0949">S-adenosyl-L-methionine</keyword>
<feature type="active site" description="Proton donor/acceptor" evidence="3">
    <location>
        <position position="375"/>
    </location>
</feature>
<dbReference type="RefSeq" id="XP_014158884.1">
    <property type="nucleotide sequence ID" value="XM_014303409.1"/>
</dbReference>
<dbReference type="PANTHER" id="PTHR10738:SF0">
    <property type="entry name" value="PROTEIN ARGININE N-METHYLTRANSFERASE 5"/>
    <property type="match status" value="1"/>
</dbReference>
<dbReference type="PANTHER" id="PTHR10738">
    <property type="entry name" value="PROTEIN ARGININE N-METHYLTRANSFERASE 5"/>
    <property type="match status" value="1"/>
</dbReference>
<evidence type="ECO:0000259" key="8">
    <source>
        <dbReference type="Pfam" id="PF17285"/>
    </source>
</evidence>
<sequence length="538" mass="61506">MVKQASLGRIIQDDEDDNKVFSTFRRQEGLNFIVCPLTNEKWRKDVTTCIGEKREPPVLDRDHVRVIDVQNNHHTVGMVSPFLALHSKSQFVRESFQHVFNAAPTDTPIDDDIEDFEAAERPWRMWNQFRSLCDHSNKLNVCLELTEDLPCTGDALDRWMGEPVKAVALDTKLFMTDKEGNPVLSKAHENVLRRFISFDAQILLTGQVQHSDGVEPYVHYLQMLNERTRTSPDFAEYEVWGNGYEDYLQAPLQPLMNNLESGVYAVFEQDPVKYREYQEAVFRALCDRVPAEKKDEVTTVIMVVGAGRGPLVRMCLKASERANRKVKMYAVEKNPNAIITLQGWKADTWGDKVTLHAGDMRDFKPNEKCDILVSELLGSFGDNELSPECLDGAQRYLKDDMPYVVLMHNHTRIAPSLPLFTFDHPNTAEAIDNRRYGSLTFSAEGDHQMHGIGGYFETTLYKDVTLSINPQTHSPGMFSWFPIYFPLPKPIDVRAGDSITMHFWRCVDAKKVWYEWCVSSPSCTPIQNVAARTYHIGL</sequence>
<protein>
    <recommendedName>
        <fullName evidence="2">Protein arginine N-methyltransferase</fullName>
    </recommendedName>
</protein>
<keyword evidence="10" id="KW-1185">Reference proteome</keyword>
<gene>
    <name evidence="9" type="ORF">SARC_02803</name>
</gene>
<dbReference type="SUPFAM" id="SSF53335">
    <property type="entry name" value="S-adenosyl-L-methionine-dependent methyltransferases"/>
    <property type="match status" value="1"/>
</dbReference>
<feature type="binding site" evidence="4">
    <location>
        <begin position="273"/>
        <end position="274"/>
    </location>
    <ligand>
        <name>S-adenosyl-L-methionine</name>
        <dbReference type="ChEBI" id="CHEBI:59789"/>
    </ligand>
</feature>
<feature type="domain" description="PRMT5 TIM barrel" evidence="8">
    <location>
        <begin position="110"/>
        <end position="224"/>
    </location>
</feature>
<proteinExistence type="inferred from homology"/>
<dbReference type="GeneID" id="25903307"/>
<organism evidence="9 10">
    <name type="scientific">Sphaeroforma arctica JP610</name>
    <dbReference type="NCBI Taxonomy" id="667725"/>
    <lineage>
        <taxon>Eukaryota</taxon>
        <taxon>Ichthyosporea</taxon>
        <taxon>Ichthyophonida</taxon>
        <taxon>Sphaeroforma</taxon>
    </lineage>
</organism>
<dbReference type="EMBL" id="KQ241727">
    <property type="protein sequence ID" value="KNC84982.1"/>
    <property type="molecule type" value="Genomic_DNA"/>
</dbReference>
<dbReference type="eggNOG" id="KOG0822">
    <property type="taxonomic scope" value="Eukaryota"/>
</dbReference>
<comment type="similarity">
    <text evidence="2">Belongs to the class I-like SAM-binding methyltransferase superfamily.</text>
</comment>
<dbReference type="GO" id="GO:0016274">
    <property type="term" value="F:protein-arginine N-methyltransferase activity"/>
    <property type="evidence" value="ECO:0007669"/>
    <property type="project" value="InterPro"/>
</dbReference>
<evidence type="ECO:0000256" key="6">
    <source>
        <dbReference type="PROSITE-ProRule" id="PRU01015"/>
    </source>
</evidence>
<dbReference type="InterPro" id="IPR025799">
    <property type="entry name" value="Arg_MeTrfase"/>
</dbReference>
<dbReference type="Gene3D" id="3.40.50.150">
    <property type="entry name" value="Vaccinia Virus protein VP39"/>
    <property type="match status" value="1"/>
</dbReference>
<evidence type="ECO:0000256" key="5">
    <source>
        <dbReference type="PIRSR" id="PIRSR015894-3"/>
    </source>
</evidence>
<dbReference type="AlphaFoldDB" id="A0A0L0G7G7"/>
<dbReference type="Gene3D" id="3.20.20.150">
    <property type="entry name" value="Divalent-metal-dependent TIM barrel enzymes"/>
    <property type="match status" value="2"/>
</dbReference>
<evidence type="ECO:0000256" key="4">
    <source>
        <dbReference type="PIRSR" id="PIRSR015894-2"/>
    </source>
</evidence>
<dbReference type="GO" id="GO:0005634">
    <property type="term" value="C:nucleus"/>
    <property type="evidence" value="ECO:0007669"/>
    <property type="project" value="TreeGrafter"/>
</dbReference>
<dbReference type="GO" id="GO:0006355">
    <property type="term" value="P:regulation of DNA-templated transcription"/>
    <property type="evidence" value="ECO:0007669"/>
    <property type="project" value="TreeGrafter"/>
</dbReference>
<dbReference type="InterPro" id="IPR029063">
    <property type="entry name" value="SAM-dependent_MTases_sf"/>
</dbReference>
<evidence type="ECO:0000313" key="10">
    <source>
        <dbReference type="Proteomes" id="UP000054560"/>
    </source>
</evidence>
<evidence type="ECO:0000256" key="1">
    <source>
        <dbReference type="ARBA" id="ARBA00022691"/>
    </source>
</evidence>
<evidence type="ECO:0000313" key="9">
    <source>
        <dbReference type="EMBL" id="KNC84982.1"/>
    </source>
</evidence>
<dbReference type="InterPro" id="IPR007857">
    <property type="entry name" value="Arg_MeTrfase_PRMT5"/>
</dbReference>
<dbReference type="Proteomes" id="UP000054560">
    <property type="component" value="Unassembled WGS sequence"/>
</dbReference>
<feature type="site" description="Critical for specifying symmetric addition of methyl groups" evidence="5">
    <location>
        <position position="267"/>
    </location>
</feature>